<evidence type="ECO:0000256" key="2">
    <source>
        <dbReference type="SAM" id="SignalP"/>
    </source>
</evidence>
<keyword evidence="2" id="KW-0732">Signal</keyword>
<feature type="chain" id="PRO_5046499873" evidence="2">
    <location>
        <begin position="22"/>
        <end position="301"/>
    </location>
</feature>
<evidence type="ECO:0000313" key="3">
    <source>
        <dbReference type="EMBL" id="KAL3418082.1"/>
    </source>
</evidence>
<feature type="signal peptide" evidence="2">
    <location>
        <begin position="1"/>
        <end position="21"/>
    </location>
</feature>
<gene>
    <name evidence="3" type="ORF">PVAG01_09797</name>
</gene>
<proteinExistence type="predicted"/>
<name>A0ABR4P430_9HELO</name>
<protein>
    <submittedName>
        <fullName evidence="3">Uncharacterized protein</fullName>
    </submittedName>
</protein>
<feature type="compositionally biased region" description="Low complexity" evidence="1">
    <location>
        <begin position="260"/>
        <end position="274"/>
    </location>
</feature>
<feature type="region of interest" description="Disordered" evidence="1">
    <location>
        <begin position="244"/>
        <end position="274"/>
    </location>
</feature>
<organism evidence="3 4">
    <name type="scientific">Phlyctema vagabunda</name>
    <dbReference type="NCBI Taxonomy" id="108571"/>
    <lineage>
        <taxon>Eukaryota</taxon>
        <taxon>Fungi</taxon>
        <taxon>Dikarya</taxon>
        <taxon>Ascomycota</taxon>
        <taxon>Pezizomycotina</taxon>
        <taxon>Leotiomycetes</taxon>
        <taxon>Helotiales</taxon>
        <taxon>Dermateaceae</taxon>
        <taxon>Phlyctema</taxon>
    </lineage>
</organism>
<sequence>MKSFTPTIVLAITALSTSAYAQGTTVTGFGIGPLSGSTQFQNQSLFQLSNASPNYTKSVSLQASTQPAETWSWAVNVTSISNAVAQTQTSIINTVLSLTWPEQTTANSVCAVAVNGAPLTYTTNPGDDGSCATVLQGCIADLTTSVANGMVSADGTAQCGTAFTNISIPASCSSYFSAGSAGLNVSASPLGNLQSGEAWLYSTNINFTSASALDDTAERVWPVFLMRTSGSNVTSFAEPKCLQARASEASTPTSTDGTPSATGDAASATSTNAAPRAKDLSEVKGVAALVGSVVAVVGILL</sequence>
<evidence type="ECO:0000313" key="4">
    <source>
        <dbReference type="Proteomes" id="UP001629113"/>
    </source>
</evidence>
<dbReference type="EMBL" id="JBFCZG010000009">
    <property type="protein sequence ID" value="KAL3418082.1"/>
    <property type="molecule type" value="Genomic_DNA"/>
</dbReference>
<accession>A0ABR4P430</accession>
<reference evidence="3 4" key="1">
    <citation type="submission" date="2024-06" db="EMBL/GenBank/DDBJ databases">
        <title>Complete genome of Phlyctema vagabunda strain 19-DSS-EL-015.</title>
        <authorList>
            <person name="Fiorenzani C."/>
        </authorList>
    </citation>
    <scope>NUCLEOTIDE SEQUENCE [LARGE SCALE GENOMIC DNA]</scope>
    <source>
        <strain evidence="3 4">19-DSS-EL-015</strain>
    </source>
</reference>
<evidence type="ECO:0000256" key="1">
    <source>
        <dbReference type="SAM" id="MobiDB-lite"/>
    </source>
</evidence>
<feature type="compositionally biased region" description="Polar residues" evidence="1">
    <location>
        <begin position="248"/>
        <end position="259"/>
    </location>
</feature>
<dbReference type="Proteomes" id="UP001629113">
    <property type="component" value="Unassembled WGS sequence"/>
</dbReference>
<comment type="caution">
    <text evidence="3">The sequence shown here is derived from an EMBL/GenBank/DDBJ whole genome shotgun (WGS) entry which is preliminary data.</text>
</comment>
<keyword evidence="4" id="KW-1185">Reference proteome</keyword>